<organism evidence="6 7">
    <name type="scientific">Silvibacterium dinghuense</name>
    <dbReference type="NCBI Taxonomy" id="1560006"/>
    <lineage>
        <taxon>Bacteria</taxon>
        <taxon>Pseudomonadati</taxon>
        <taxon>Acidobacteriota</taxon>
        <taxon>Terriglobia</taxon>
        <taxon>Terriglobales</taxon>
        <taxon>Acidobacteriaceae</taxon>
        <taxon>Silvibacterium</taxon>
    </lineage>
</organism>
<keyword evidence="6" id="KW-0645">Protease</keyword>
<evidence type="ECO:0000256" key="4">
    <source>
        <dbReference type="SAM" id="SignalP"/>
    </source>
</evidence>
<dbReference type="AlphaFoldDB" id="A0A4V1NV25"/>
<keyword evidence="3" id="KW-0998">Cell outer membrane</keyword>
<evidence type="ECO:0000313" key="6">
    <source>
        <dbReference type="EMBL" id="RXS94282.1"/>
    </source>
</evidence>
<name>A0A4V1NV25_9BACT</name>
<keyword evidence="6" id="KW-0121">Carboxypeptidase</keyword>
<dbReference type="GO" id="GO:0004180">
    <property type="term" value="F:carboxypeptidase activity"/>
    <property type="evidence" value="ECO:0007669"/>
    <property type="project" value="UniProtKB-KW"/>
</dbReference>
<dbReference type="OrthoDB" id="97893at2"/>
<dbReference type="Gene3D" id="2.60.40.1120">
    <property type="entry name" value="Carboxypeptidase-like, regulatory domain"/>
    <property type="match status" value="1"/>
</dbReference>
<sequence>MSKRVSLILSIAALFFCSSALAQTLNATLRGTVTDSSGAVIAGADVTLLEPKTGQTVRQVKTSNSGDYTFDELKPGTYELHCSAPKFKQFVAQDLVLDSGQARRLDPQLALGAAVEEVTVNAGAAVINTESPTISDLFTAKEHDQSPQVTIYPSTWYQLTTLAGVQGGTYPPVADGEQASQQTQTFDGIPNDLQGIQSNNANFYEQVSATLFNAPAESPVPFEMNQVTKRGSNSFHGKATYRIYDSIFDATGYFDSSKSAYLQHEWDLEAAGPIWKNRTFFYAGWFGQRIPLGSTVVASVPSNDWRNGIFATTITDPTTGLPFANNTIPSNRISSVSLAVQSNYFPAPNVANGTTVNNYQFHYPFNSDLYRGDWPIVRVDHQVSKNNSLFVRWMLRRTPYVLSNGLPDLIWTRMRHHQQWAAGDTHIFSPAVVNNLRLGFSTDHIVDGQSEAGQTPPDGSQVISTIGLEGSNPSGLTGQGFPEMDISGLNSLSDVSGGTKANNKIFNVNDSVDWQVGTHSIKIGGGIEHYHNFYGVVPNYGQFTFDGSLTGSAYADFLLGYPISDQRQTPLGNQTQDLTEYNLFAEDSYKLSQKLTLSYGIRWDVYGTPYAADHLMYNFDPTTGDVVVDPKAISQVSSLYPSNITVVSGNVRAIAQKSNVVPRIGVAYAFDDKSVIRAGYGIFTTRLDASGALNNFLPINPQLGSTGPFSISENYTNQWSAGSTPLLAFPDPYPSSTTSADVPSQSVNGYPMHITHGRLQQYSLSYEREVAHIGLRASYLGSHGGNLNYTVNTNLPMPSTIPFTTSRRPYPQFVDTTMLRFDGGSRFNALQFEAKRRVGGLTFSGSYSYTESLANYLDTENPYDVTSGHWANDGQTRRNYVSANMVWALPFGHGQRFLSDGGHLMNEAVGGWSASVLTYMASGLGFSPHFDSADPSNTDTFGGLPDLVGDPNNVPGGKRPSDWFNTAAFAVPQDGHFGNARPNSLEGQHLYQTHLSITKSVALTSRVHFNFVTQMSNIFNHPQFLTPSGDISVAGGNQFTSQYGTFDSLESGQQRQITFLGGFTF</sequence>
<evidence type="ECO:0000256" key="1">
    <source>
        <dbReference type="ARBA" id="ARBA00004442"/>
    </source>
</evidence>
<feature type="signal peptide" evidence="4">
    <location>
        <begin position="1"/>
        <end position="22"/>
    </location>
</feature>
<keyword evidence="6" id="KW-0378">Hydrolase</keyword>
<feature type="domain" description="TonB-dependent transporter Oar-like beta-barrel" evidence="5">
    <location>
        <begin position="227"/>
        <end position="1057"/>
    </location>
</feature>
<gene>
    <name evidence="6" type="ORF">ESZ00_14350</name>
</gene>
<evidence type="ECO:0000256" key="2">
    <source>
        <dbReference type="ARBA" id="ARBA00023136"/>
    </source>
</evidence>
<feature type="chain" id="PRO_5020609754" evidence="4">
    <location>
        <begin position="23"/>
        <end position="1065"/>
    </location>
</feature>
<dbReference type="Proteomes" id="UP000290253">
    <property type="component" value="Unassembled WGS sequence"/>
</dbReference>
<protein>
    <submittedName>
        <fullName evidence="6">Carboxypeptidase regulatory-like domain-containing protein</fullName>
    </submittedName>
</protein>
<dbReference type="SUPFAM" id="SSF49464">
    <property type="entry name" value="Carboxypeptidase regulatory domain-like"/>
    <property type="match status" value="1"/>
</dbReference>
<comment type="subcellular location">
    <subcellularLocation>
        <location evidence="1">Cell outer membrane</location>
    </subcellularLocation>
</comment>
<dbReference type="InterPro" id="IPR008969">
    <property type="entry name" value="CarboxyPept-like_regulatory"/>
</dbReference>
<evidence type="ECO:0000256" key="3">
    <source>
        <dbReference type="ARBA" id="ARBA00023237"/>
    </source>
</evidence>
<dbReference type="RefSeq" id="WP_129209020.1">
    <property type="nucleotide sequence ID" value="NZ_BMGU01000005.1"/>
</dbReference>
<evidence type="ECO:0000313" key="7">
    <source>
        <dbReference type="Proteomes" id="UP000290253"/>
    </source>
</evidence>
<comment type="caution">
    <text evidence="6">The sequence shown here is derived from an EMBL/GenBank/DDBJ whole genome shotgun (WGS) entry which is preliminary data.</text>
</comment>
<evidence type="ECO:0000259" key="5">
    <source>
        <dbReference type="Pfam" id="PF25183"/>
    </source>
</evidence>
<keyword evidence="7" id="KW-1185">Reference proteome</keyword>
<dbReference type="InterPro" id="IPR057601">
    <property type="entry name" value="Oar-like_b-barrel"/>
</dbReference>
<reference evidence="6 7" key="1">
    <citation type="journal article" date="2016" name="Int. J. Syst. Evol. Microbiol.">
        <title>Acidipila dinghuensis sp. nov., an acidobacterium isolated from forest soil.</title>
        <authorList>
            <person name="Jiang Y.W."/>
            <person name="Wang J."/>
            <person name="Chen M.H."/>
            <person name="Lv Y.Y."/>
            <person name="Qiu L.H."/>
        </authorList>
    </citation>
    <scope>NUCLEOTIDE SEQUENCE [LARGE SCALE GENOMIC DNA]</scope>
    <source>
        <strain evidence="6 7">DHOF10</strain>
    </source>
</reference>
<dbReference type="Pfam" id="PF13620">
    <property type="entry name" value="CarboxypepD_reg"/>
    <property type="match status" value="1"/>
</dbReference>
<keyword evidence="2" id="KW-0472">Membrane</keyword>
<keyword evidence="4" id="KW-0732">Signal</keyword>
<dbReference type="SUPFAM" id="SSF56935">
    <property type="entry name" value="Porins"/>
    <property type="match status" value="1"/>
</dbReference>
<dbReference type="Gene3D" id="2.40.170.20">
    <property type="entry name" value="TonB-dependent receptor, beta-barrel domain"/>
    <property type="match status" value="1"/>
</dbReference>
<dbReference type="Pfam" id="PF25183">
    <property type="entry name" value="OMP_b-brl_4"/>
    <property type="match status" value="1"/>
</dbReference>
<dbReference type="EMBL" id="SDMK01000003">
    <property type="protein sequence ID" value="RXS94282.1"/>
    <property type="molecule type" value="Genomic_DNA"/>
</dbReference>
<accession>A0A4V1NV25</accession>
<dbReference type="GO" id="GO:0009279">
    <property type="term" value="C:cell outer membrane"/>
    <property type="evidence" value="ECO:0007669"/>
    <property type="project" value="UniProtKB-SubCell"/>
</dbReference>
<proteinExistence type="predicted"/>
<dbReference type="InterPro" id="IPR036942">
    <property type="entry name" value="Beta-barrel_TonB_sf"/>
</dbReference>